<dbReference type="InterPro" id="IPR000160">
    <property type="entry name" value="GGDEF_dom"/>
</dbReference>
<dbReference type="SUPFAM" id="SSF55073">
    <property type="entry name" value="Nucleotide cyclase"/>
    <property type="match status" value="1"/>
</dbReference>
<dbReference type="GO" id="GO:0052621">
    <property type="term" value="F:diguanylate cyclase activity"/>
    <property type="evidence" value="ECO:0007669"/>
    <property type="project" value="UniProtKB-EC"/>
</dbReference>
<feature type="transmembrane region" description="Helical" evidence="4">
    <location>
        <begin position="65"/>
        <end position="83"/>
    </location>
</feature>
<feature type="domain" description="GGDEF" evidence="5">
    <location>
        <begin position="249"/>
        <end position="382"/>
    </location>
</feature>
<keyword evidence="4" id="KW-0472">Membrane</keyword>
<dbReference type="InterPro" id="IPR029787">
    <property type="entry name" value="Nucleotide_cyclase"/>
</dbReference>
<gene>
    <name evidence="6" type="ORF">QE399_001360</name>
</gene>
<dbReference type="PANTHER" id="PTHR45138:SF9">
    <property type="entry name" value="DIGUANYLATE CYCLASE DGCM-RELATED"/>
    <property type="match status" value="1"/>
</dbReference>
<evidence type="ECO:0000256" key="3">
    <source>
        <dbReference type="SAM" id="Coils"/>
    </source>
</evidence>
<evidence type="ECO:0000256" key="2">
    <source>
        <dbReference type="ARBA" id="ARBA00034247"/>
    </source>
</evidence>
<keyword evidence="6" id="KW-0808">Transferase</keyword>
<dbReference type="InterPro" id="IPR050469">
    <property type="entry name" value="Diguanylate_Cyclase"/>
</dbReference>
<feature type="transmembrane region" description="Helical" evidence="4">
    <location>
        <begin position="95"/>
        <end position="115"/>
    </location>
</feature>
<keyword evidence="4" id="KW-0812">Transmembrane</keyword>
<feature type="transmembrane region" description="Helical" evidence="4">
    <location>
        <begin position="37"/>
        <end position="59"/>
    </location>
</feature>
<comment type="caution">
    <text evidence="6">The sequence shown here is derived from an EMBL/GenBank/DDBJ whole genome shotgun (WGS) entry which is preliminary data.</text>
</comment>
<name>A0ABU1I8W5_9BURK</name>
<keyword evidence="7" id="KW-1185">Reference proteome</keyword>
<feature type="transmembrane region" description="Helical" evidence="4">
    <location>
        <begin position="121"/>
        <end position="138"/>
    </location>
</feature>
<dbReference type="CDD" id="cd01949">
    <property type="entry name" value="GGDEF"/>
    <property type="match status" value="1"/>
</dbReference>
<reference evidence="6 7" key="1">
    <citation type="submission" date="2023-08" db="EMBL/GenBank/DDBJ databases">
        <title>Functional and genomic diversity of the sorghum phyllosphere microbiome.</title>
        <authorList>
            <person name="Shade A."/>
        </authorList>
    </citation>
    <scope>NUCLEOTIDE SEQUENCE [LARGE SCALE GENOMIC DNA]</scope>
    <source>
        <strain evidence="6 7">SORGH_AS_0335</strain>
    </source>
</reference>
<dbReference type="NCBIfam" id="TIGR00254">
    <property type="entry name" value="GGDEF"/>
    <property type="match status" value="1"/>
</dbReference>
<organism evidence="6 7">
    <name type="scientific">Paracidovorax wautersii</name>
    <dbReference type="NCBI Taxonomy" id="1177982"/>
    <lineage>
        <taxon>Bacteria</taxon>
        <taxon>Pseudomonadati</taxon>
        <taxon>Pseudomonadota</taxon>
        <taxon>Betaproteobacteria</taxon>
        <taxon>Burkholderiales</taxon>
        <taxon>Comamonadaceae</taxon>
        <taxon>Paracidovorax</taxon>
    </lineage>
</organism>
<evidence type="ECO:0000259" key="5">
    <source>
        <dbReference type="PROSITE" id="PS50887"/>
    </source>
</evidence>
<dbReference type="SMART" id="SM00267">
    <property type="entry name" value="GGDEF"/>
    <property type="match status" value="1"/>
</dbReference>
<evidence type="ECO:0000313" key="7">
    <source>
        <dbReference type="Proteomes" id="UP001267710"/>
    </source>
</evidence>
<feature type="transmembrane region" description="Helical" evidence="4">
    <location>
        <begin position="145"/>
        <end position="162"/>
    </location>
</feature>
<dbReference type="EC" id="2.7.7.65" evidence="1"/>
<proteinExistence type="predicted"/>
<dbReference type="EMBL" id="JAVIZX010000001">
    <property type="protein sequence ID" value="MDR6213671.1"/>
    <property type="molecule type" value="Genomic_DNA"/>
</dbReference>
<evidence type="ECO:0000256" key="4">
    <source>
        <dbReference type="SAM" id="Phobius"/>
    </source>
</evidence>
<feature type="coiled-coil region" evidence="3">
    <location>
        <begin position="194"/>
        <end position="221"/>
    </location>
</feature>
<dbReference type="RefSeq" id="WP_309827401.1">
    <property type="nucleotide sequence ID" value="NZ_JAVIZX010000001.1"/>
</dbReference>
<keyword evidence="4" id="KW-1133">Transmembrane helix</keyword>
<comment type="catalytic activity">
    <reaction evidence="2">
        <text>2 GTP = 3',3'-c-di-GMP + 2 diphosphate</text>
        <dbReference type="Rhea" id="RHEA:24898"/>
        <dbReference type="ChEBI" id="CHEBI:33019"/>
        <dbReference type="ChEBI" id="CHEBI:37565"/>
        <dbReference type="ChEBI" id="CHEBI:58805"/>
        <dbReference type="EC" id="2.7.7.65"/>
    </reaction>
</comment>
<dbReference type="Gene3D" id="3.30.70.270">
    <property type="match status" value="1"/>
</dbReference>
<dbReference type="InterPro" id="IPR043128">
    <property type="entry name" value="Rev_trsase/Diguanyl_cyclase"/>
</dbReference>
<dbReference type="Proteomes" id="UP001267710">
    <property type="component" value="Unassembled WGS sequence"/>
</dbReference>
<keyword evidence="3" id="KW-0175">Coiled coil</keyword>
<evidence type="ECO:0000313" key="6">
    <source>
        <dbReference type="EMBL" id="MDR6213671.1"/>
    </source>
</evidence>
<dbReference type="PROSITE" id="PS50887">
    <property type="entry name" value="GGDEF"/>
    <property type="match status" value="1"/>
</dbReference>
<sequence>MNHAAADAGTPRSSALRRLMDALLGTDRRQRLRVTMAGLAALLMTGCMIAMHIVAAAGMANRTHVLWWTLASALGLTLVLAAIRTGYSTRFSDPSLTLVQILYAIACNAVAYAIGGQARGITPPILAVIMMFGMFGLTPRQMLGVLVYGLGVFGLAWIVVELRQEPGHSRALSVAYGIIIVVVLLSSTFLTRRVQATREHLRRQREKLAQALEQIRELATHDDLTGLPNRRYMLEMMRMEMLRAERSGQPLLLAQLDLDHFKTINDTHGHAVGDAALQNFAHTVRQCVRGSDALARWGGEEFILMLCNTRPEDAADLLERVRRAVAAQRMERPGRPPIRMTVSIGVTRYQPGQTIDQTLEHADRALYAAKAQGRDCIVWHQAGGPASAPAPA</sequence>
<protein>
    <recommendedName>
        <fullName evidence="1">diguanylate cyclase</fullName>
        <ecNumber evidence="1">2.7.7.65</ecNumber>
    </recommendedName>
</protein>
<dbReference type="PANTHER" id="PTHR45138">
    <property type="entry name" value="REGULATORY COMPONENTS OF SENSORY TRANSDUCTION SYSTEM"/>
    <property type="match status" value="1"/>
</dbReference>
<evidence type="ECO:0000256" key="1">
    <source>
        <dbReference type="ARBA" id="ARBA00012528"/>
    </source>
</evidence>
<accession>A0ABU1I8W5</accession>
<keyword evidence="6" id="KW-0548">Nucleotidyltransferase</keyword>
<feature type="transmembrane region" description="Helical" evidence="4">
    <location>
        <begin position="174"/>
        <end position="194"/>
    </location>
</feature>
<dbReference type="Pfam" id="PF00990">
    <property type="entry name" value="GGDEF"/>
    <property type="match status" value="1"/>
</dbReference>